<reference evidence="1" key="1">
    <citation type="submission" date="2019-08" db="EMBL/GenBank/DDBJ databases">
        <authorList>
            <person name="Kucharzyk K."/>
            <person name="Murdoch R.W."/>
            <person name="Higgins S."/>
            <person name="Loffler F."/>
        </authorList>
    </citation>
    <scope>NUCLEOTIDE SEQUENCE</scope>
</reference>
<name>A0A644YKB5_9ZZZZ</name>
<protein>
    <submittedName>
        <fullName evidence="1">Uncharacterized protein</fullName>
    </submittedName>
</protein>
<gene>
    <name evidence="1" type="ORF">SDC9_75474</name>
</gene>
<organism evidence="1">
    <name type="scientific">bioreactor metagenome</name>
    <dbReference type="NCBI Taxonomy" id="1076179"/>
    <lineage>
        <taxon>unclassified sequences</taxon>
        <taxon>metagenomes</taxon>
        <taxon>ecological metagenomes</taxon>
    </lineage>
</organism>
<comment type="caution">
    <text evidence="1">The sequence shown here is derived from an EMBL/GenBank/DDBJ whole genome shotgun (WGS) entry which is preliminary data.</text>
</comment>
<dbReference type="EMBL" id="VSSQ01005384">
    <property type="protein sequence ID" value="MPM28936.1"/>
    <property type="molecule type" value="Genomic_DNA"/>
</dbReference>
<dbReference type="AlphaFoldDB" id="A0A644YKB5"/>
<sequence length="120" mass="13434">MLEKMITDVMEKTFSQDYPHLKLPAVVLATVSGAKKLPDTYELKELEITDEDSGRTFKAHQKAYYYEYRLNVLDRFGNKDEAFPTLPGVRSRLQLEPGAIVAVGLVFGDITPAIIGEVSL</sequence>
<accession>A0A644YKB5</accession>
<evidence type="ECO:0000313" key="1">
    <source>
        <dbReference type="EMBL" id="MPM28936.1"/>
    </source>
</evidence>
<proteinExistence type="predicted"/>